<keyword evidence="4" id="KW-0969">Cilium</keyword>
<evidence type="ECO:0000256" key="2">
    <source>
        <dbReference type="ARBA" id="ARBA00022614"/>
    </source>
</evidence>
<dbReference type="Pfam" id="PF12799">
    <property type="entry name" value="LRR_4"/>
    <property type="match status" value="1"/>
</dbReference>
<dbReference type="InterPro" id="IPR032675">
    <property type="entry name" value="LRR_dom_sf"/>
</dbReference>
<evidence type="ECO:0000256" key="3">
    <source>
        <dbReference type="ARBA" id="ARBA00022737"/>
    </source>
</evidence>
<comment type="caution">
    <text evidence="6">The sequence shown here is derived from an EMBL/GenBank/DDBJ whole genome shotgun (WGS) entry which is preliminary data.</text>
</comment>
<sequence length="79" mass="9445">MSEQDYEDDAEEIELSHLRIQDLSSLNLARFQCLKKLCLRQNLITKIEYLETMTNLEDLDLYDNRISHIENLDKLKNLM</sequence>
<dbReference type="Proteomes" id="UP000789396">
    <property type="component" value="Unassembled WGS sequence"/>
</dbReference>
<dbReference type="PROSITE" id="PS51450">
    <property type="entry name" value="LRR"/>
    <property type="match status" value="2"/>
</dbReference>
<evidence type="ECO:0000256" key="5">
    <source>
        <dbReference type="ARBA" id="ARBA00023273"/>
    </source>
</evidence>
<dbReference type="InterPro" id="IPR025875">
    <property type="entry name" value="Leu-rich_rpt_4"/>
</dbReference>
<dbReference type="PANTHER" id="PTHR45973">
    <property type="entry name" value="PROTEIN PHOSPHATASE 1 REGULATORY SUBUNIT SDS22-RELATED"/>
    <property type="match status" value="1"/>
</dbReference>
<keyword evidence="7" id="KW-1185">Reference proteome</keyword>
<dbReference type="SUPFAM" id="SSF52058">
    <property type="entry name" value="L domain-like"/>
    <property type="match status" value="1"/>
</dbReference>
<name>A0A9N9N647_9GLOM</name>
<protein>
    <submittedName>
        <fullName evidence="6">2214_t:CDS:1</fullName>
    </submittedName>
</protein>
<dbReference type="SMART" id="SM00365">
    <property type="entry name" value="LRR_SD22"/>
    <property type="match status" value="2"/>
</dbReference>
<dbReference type="InterPro" id="IPR001611">
    <property type="entry name" value="Leu-rich_rpt"/>
</dbReference>
<keyword evidence="2" id="KW-0433">Leucine-rich repeat</keyword>
<dbReference type="Gene3D" id="3.80.10.10">
    <property type="entry name" value="Ribonuclease Inhibitor"/>
    <property type="match status" value="1"/>
</dbReference>
<reference evidence="6" key="1">
    <citation type="submission" date="2021-06" db="EMBL/GenBank/DDBJ databases">
        <authorList>
            <person name="Kallberg Y."/>
            <person name="Tangrot J."/>
            <person name="Rosling A."/>
        </authorList>
    </citation>
    <scope>NUCLEOTIDE SEQUENCE</scope>
    <source>
        <strain evidence="6">IN212</strain>
    </source>
</reference>
<dbReference type="OrthoDB" id="266138at2759"/>
<dbReference type="PANTHER" id="PTHR45973:SF9">
    <property type="entry name" value="LEUCINE-RICH REPEAT-CONTAINING PROTEIN 46"/>
    <property type="match status" value="1"/>
</dbReference>
<keyword evidence="5" id="KW-0966">Cell projection</keyword>
<evidence type="ECO:0000313" key="7">
    <source>
        <dbReference type="Proteomes" id="UP000789396"/>
    </source>
</evidence>
<comment type="subcellular location">
    <subcellularLocation>
        <location evidence="1">Cell projection</location>
        <location evidence="1">Cilium</location>
    </subcellularLocation>
</comment>
<proteinExistence type="predicted"/>
<evidence type="ECO:0000256" key="1">
    <source>
        <dbReference type="ARBA" id="ARBA00004138"/>
    </source>
</evidence>
<dbReference type="EMBL" id="CAJVPZ010021099">
    <property type="protein sequence ID" value="CAG8704670.1"/>
    <property type="molecule type" value="Genomic_DNA"/>
</dbReference>
<organism evidence="6 7">
    <name type="scientific">Racocetra fulgida</name>
    <dbReference type="NCBI Taxonomy" id="60492"/>
    <lineage>
        <taxon>Eukaryota</taxon>
        <taxon>Fungi</taxon>
        <taxon>Fungi incertae sedis</taxon>
        <taxon>Mucoromycota</taxon>
        <taxon>Glomeromycotina</taxon>
        <taxon>Glomeromycetes</taxon>
        <taxon>Diversisporales</taxon>
        <taxon>Gigasporaceae</taxon>
        <taxon>Racocetra</taxon>
    </lineage>
</organism>
<dbReference type="AlphaFoldDB" id="A0A9N9N647"/>
<accession>A0A9N9N647</accession>
<keyword evidence="3" id="KW-0677">Repeat</keyword>
<evidence type="ECO:0000313" key="6">
    <source>
        <dbReference type="EMBL" id="CAG8704670.1"/>
    </source>
</evidence>
<gene>
    <name evidence="6" type="ORF">RFULGI_LOCUS10560</name>
</gene>
<evidence type="ECO:0000256" key="4">
    <source>
        <dbReference type="ARBA" id="ARBA00023069"/>
    </source>
</evidence>
<dbReference type="InterPro" id="IPR050576">
    <property type="entry name" value="Cilia_flagella_integrity"/>
</dbReference>